<keyword evidence="4 5" id="KW-0663">Pyridoxal phosphate</keyword>
<dbReference type="InterPro" id="IPR049704">
    <property type="entry name" value="Aminotrans_3_PPA_site"/>
</dbReference>
<dbReference type="PIRSF" id="PIRSF000521">
    <property type="entry name" value="Transaminase_4ab_Lys_Orn"/>
    <property type="match status" value="1"/>
</dbReference>
<dbReference type="AlphaFoldDB" id="A0A4R5VR54"/>
<evidence type="ECO:0000256" key="2">
    <source>
        <dbReference type="ARBA" id="ARBA00022576"/>
    </source>
</evidence>
<dbReference type="PROSITE" id="PS00600">
    <property type="entry name" value="AA_TRANSFER_CLASS_3"/>
    <property type="match status" value="1"/>
</dbReference>
<dbReference type="InterPro" id="IPR005814">
    <property type="entry name" value="Aminotrans_3"/>
</dbReference>
<dbReference type="PANTHER" id="PTHR43094:SF1">
    <property type="entry name" value="AMINOTRANSFERASE CLASS-III"/>
    <property type="match status" value="1"/>
</dbReference>
<evidence type="ECO:0000313" key="6">
    <source>
        <dbReference type="EMBL" id="TDK60954.1"/>
    </source>
</evidence>
<dbReference type="Gene3D" id="3.40.640.10">
    <property type="entry name" value="Type I PLP-dependent aspartate aminotransferase-like (Major domain)"/>
    <property type="match status" value="1"/>
</dbReference>
<evidence type="ECO:0000256" key="4">
    <source>
        <dbReference type="ARBA" id="ARBA00022898"/>
    </source>
</evidence>
<comment type="caution">
    <text evidence="6">The sequence shown here is derived from an EMBL/GenBank/DDBJ whole genome shotgun (WGS) entry which is preliminary data.</text>
</comment>
<dbReference type="InterPro" id="IPR015424">
    <property type="entry name" value="PyrdxlP-dep_Trfase"/>
</dbReference>
<proteinExistence type="inferred from homology"/>
<protein>
    <submittedName>
        <fullName evidence="6">Aspartate aminotransferase family protein</fullName>
    </submittedName>
</protein>
<keyword evidence="2 6" id="KW-0032">Aminotransferase</keyword>
<evidence type="ECO:0000256" key="1">
    <source>
        <dbReference type="ARBA" id="ARBA00008954"/>
    </source>
</evidence>
<evidence type="ECO:0000313" key="7">
    <source>
        <dbReference type="Proteomes" id="UP000295132"/>
    </source>
</evidence>
<dbReference type="GO" id="GO:0008483">
    <property type="term" value="F:transaminase activity"/>
    <property type="evidence" value="ECO:0007669"/>
    <property type="project" value="UniProtKB-KW"/>
</dbReference>
<dbReference type="Proteomes" id="UP000295132">
    <property type="component" value="Unassembled WGS sequence"/>
</dbReference>
<dbReference type="FunFam" id="3.40.640.10:FF:000014">
    <property type="entry name" value="Adenosylmethionine-8-amino-7-oxononanoate aminotransferase, probable"/>
    <property type="match status" value="1"/>
</dbReference>
<organism evidence="6 7">
    <name type="scientific">Bacillus salipaludis</name>
    <dbReference type="NCBI Taxonomy" id="2547811"/>
    <lineage>
        <taxon>Bacteria</taxon>
        <taxon>Bacillati</taxon>
        <taxon>Bacillota</taxon>
        <taxon>Bacilli</taxon>
        <taxon>Bacillales</taxon>
        <taxon>Bacillaceae</taxon>
        <taxon>Bacillus</taxon>
    </lineage>
</organism>
<dbReference type="GO" id="GO:0030170">
    <property type="term" value="F:pyridoxal phosphate binding"/>
    <property type="evidence" value="ECO:0007669"/>
    <property type="project" value="InterPro"/>
</dbReference>
<dbReference type="RefSeq" id="WP_133335306.1">
    <property type="nucleotide sequence ID" value="NZ_SMYO01000006.1"/>
</dbReference>
<keyword evidence="3 6" id="KW-0808">Transferase</keyword>
<sequence>MVIKNKVQELADLDKKHFLHPTSSIKQQQENGPAYIFTEGKGIYLYDINGNKVLDGMSSLWNVNIGHGRKEIVEAAADQMSKLAYSSCFNTFSNEPVIKLAEKISQITPGDLNTTFFTSGGSESNDTAIKLVRHYWILKGEKERKKIISRKKSYHGLAMGATNTTGLKPFRDFSNIFSPDFCHVDDQSIDALVDLIEKEGPETIAAFITEPVQGAGGVHIPSIEYIKECRKICDKYGILFIADEVITGFGRTGKYFGMEHFDVNPDIMSFAKGITSGYSQLGGVVISKRIHEELINLSVDTFLHGYTYSGHPTACAVALRNIQVIEEENLIENARLMGEEMLKGFKWLQHTQDIVGEVRGLGLLGAVELVKDRKSNQRFEKPLAPLVVNEAAKRGLIVRSVTFEGQDTLVFSPPLIIKKEEIQEMVEIISDSISTVKQNNYKKELI</sequence>
<reference evidence="6 7" key="1">
    <citation type="submission" date="2019-03" db="EMBL/GenBank/DDBJ databases">
        <title>Bacillus niacini sp. nov. a Nicotinate-Metabolizing Mesophile Isolated from Soil.</title>
        <authorList>
            <person name="Zhang G."/>
        </authorList>
    </citation>
    <scope>NUCLEOTIDE SEQUENCE [LARGE SCALE GENOMIC DNA]</scope>
    <source>
        <strain evidence="6 7">WN066</strain>
    </source>
</reference>
<gene>
    <name evidence="6" type="ORF">E2K98_14665</name>
</gene>
<dbReference type="PANTHER" id="PTHR43094">
    <property type="entry name" value="AMINOTRANSFERASE"/>
    <property type="match status" value="1"/>
</dbReference>
<dbReference type="CDD" id="cd00610">
    <property type="entry name" value="OAT_like"/>
    <property type="match status" value="1"/>
</dbReference>
<name>A0A4R5VR54_9BACI</name>
<evidence type="ECO:0000256" key="3">
    <source>
        <dbReference type="ARBA" id="ARBA00022679"/>
    </source>
</evidence>
<dbReference type="InterPro" id="IPR015421">
    <property type="entry name" value="PyrdxlP-dep_Trfase_major"/>
</dbReference>
<accession>A0A4R5VR54</accession>
<dbReference type="SUPFAM" id="SSF53383">
    <property type="entry name" value="PLP-dependent transferases"/>
    <property type="match status" value="1"/>
</dbReference>
<comment type="similarity">
    <text evidence="1 5">Belongs to the class-III pyridoxal-phosphate-dependent aminotransferase family.</text>
</comment>
<dbReference type="InterPro" id="IPR015422">
    <property type="entry name" value="PyrdxlP-dep_Trfase_small"/>
</dbReference>
<dbReference type="Gene3D" id="3.90.1150.10">
    <property type="entry name" value="Aspartate Aminotransferase, domain 1"/>
    <property type="match status" value="1"/>
</dbReference>
<dbReference type="EMBL" id="SMYO01000006">
    <property type="protein sequence ID" value="TDK60954.1"/>
    <property type="molecule type" value="Genomic_DNA"/>
</dbReference>
<evidence type="ECO:0000256" key="5">
    <source>
        <dbReference type="RuleBase" id="RU003560"/>
    </source>
</evidence>
<dbReference type="Pfam" id="PF00202">
    <property type="entry name" value="Aminotran_3"/>
    <property type="match status" value="1"/>
</dbReference>